<sequence length="101" mass="11230">MGDDILIRLDDLADLRDQLAGILAEFDSSGSESATLADEIGSPDGESELRQRVGDFHDNWKIHRRELAEKLQAVYDQVKNTHGEWTRLDEESAAQFEGAGS</sequence>
<proteinExistence type="predicted"/>
<dbReference type="RefSeq" id="WP_092503074.1">
    <property type="nucleotide sequence ID" value="NZ_LT629695.1"/>
</dbReference>
<reference evidence="2" key="1">
    <citation type="submission" date="2016-10" db="EMBL/GenBank/DDBJ databases">
        <authorList>
            <person name="Varghese N."/>
            <person name="Submissions S."/>
        </authorList>
    </citation>
    <scope>NUCLEOTIDE SEQUENCE [LARGE SCALE GENOMIC DNA]</scope>
    <source>
        <strain evidence="2">DSM 22002</strain>
    </source>
</reference>
<dbReference type="AlphaFoldDB" id="A0A1G8BST9"/>
<protein>
    <recommendedName>
        <fullName evidence="3">Excreted virulence factor EspC, type VII ESX diderm</fullName>
    </recommendedName>
</protein>
<keyword evidence="2" id="KW-1185">Reference proteome</keyword>
<name>A0A1G8BST9_9MICO</name>
<evidence type="ECO:0008006" key="3">
    <source>
        <dbReference type="Google" id="ProtNLM"/>
    </source>
</evidence>
<dbReference type="OrthoDB" id="5195569at2"/>
<dbReference type="Proteomes" id="UP000198822">
    <property type="component" value="Chromosome I"/>
</dbReference>
<dbReference type="EMBL" id="LT629695">
    <property type="protein sequence ID" value="SDH36267.1"/>
    <property type="molecule type" value="Genomic_DNA"/>
</dbReference>
<dbReference type="STRING" id="399736.SAMN04489720_1044"/>
<accession>A0A1G8BST9</accession>
<gene>
    <name evidence="1" type="ORF">SAMN04489720_1044</name>
</gene>
<organism evidence="1 2">
    <name type="scientific">Agrococcus jejuensis</name>
    <dbReference type="NCBI Taxonomy" id="399736"/>
    <lineage>
        <taxon>Bacteria</taxon>
        <taxon>Bacillati</taxon>
        <taxon>Actinomycetota</taxon>
        <taxon>Actinomycetes</taxon>
        <taxon>Micrococcales</taxon>
        <taxon>Microbacteriaceae</taxon>
        <taxon>Agrococcus</taxon>
    </lineage>
</organism>
<evidence type="ECO:0000313" key="2">
    <source>
        <dbReference type="Proteomes" id="UP000198822"/>
    </source>
</evidence>
<evidence type="ECO:0000313" key="1">
    <source>
        <dbReference type="EMBL" id="SDH36267.1"/>
    </source>
</evidence>